<dbReference type="OrthoDB" id="9778690at2"/>
<dbReference type="Pfam" id="PF00501">
    <property type="entry name" value="AMP-binding"/>
    <property type="match status" value="1"/>
</dbReference>
<dbReference type="GO" id="GO:0031177">
    <property type="term" value="F:phosphopantetheine binding"/>
    <property type="evidence" value="ECO:0007669"/>
    <property type="project" value="InterPro"/>
</dbReference>
<keyword evidence="2" id="KW-0597">Phosphoprotein</keyword>
<dbReference type="GO" id="GO:0043041">
    <property type="term" value="P:amino acid activation for nonribosomal peptide biosynthetic process"/>
    <property type="evidence" value="ECO:0007669"/>
    <property type="project" value="TreeGrafter"/>
</dbReference>
<dbReference type="SUPFAM" id="SSF47336">
    <property type="entry name" value="ACP-like"/>
    <property type="match status" value="1"/>
</dbReference>
<dbReference type="GO" id="GO:0044550">
    <property type="term" value="P:secondary metabolite biosynthetic process"/>
    <property type="evidence" value="ECO:0007669"/>
    <property type="project" value="TreeGrafter"/>
</dbReference>
<dbReference type="Gene3D" id="3.40.50.1820">
    <property type="entry name" value="alpha/beta hydrolase"/>
    <property type="match status" value="1"/>
</dbReference>
<dbReference type="GO" id="GO:0003824">
    <property type="term" value="F:catalytic activity"/>
    <property type="evidence" value="ECO:0007669"/>
    <property type="project" value="InterPro"/>
</dbReference>
<dbReference type="Gene3D" id="3.30.559.10">
    <property type="entry name" value="Chloramphenicol acetyltransferase-like domain"/>
    <property type="match status" value="1"/>
</dbReference>
<dbReference type="InterPro" id="IPR029058">
    <property type="entry name" value="AB_hydrolase_fold"/>
</dbReference>
<sequence>MLPQNYDPSVGLETEFVVRMTKAQSALWVACTVGGSEANQAYNESSSLEFTGPLQVEHLSAAIQAVADRHESLRATFGSAGVYMTISKKLVLPLEQYDFTDFSIDQQQEKVSLLIQEDTNYLFDLSHGPLIRFNLIKLDENKHILLITAHHIVCDAWSFEIVRNDLATLYTSFCLDKEAHLAAAMSFNDYASEKLTYNASAEHKVSEKFWLDMYKEGTPEVNLPIDYPRPNFRTYASARIDIAIDSSLLKALKKISTASGTSFNTTLLASFEVFLHQITAQEELVIGLPFPGQIALGMSEVVGHCANLLPLRFKMDPETTFEDYLLKRKSELAAAYEHPRVTFGQLLEVLNPNRDLSRIPLVPIVFNVDSAKEETTSFHDLNCSSKSNPRSFEIFEIFVNATGTEENLVFEWSFNTALFKPESIYKMMETYSKLIKSITEYPSRKISDTIYSSYLKDYKQLNDTEVLMPTANVFEIVQIQMVKTPNNVAIYADGKELTYQELQAQVNQIAHYLLKKGLQPGEIVAVSLPRGAELVSTLLAILQCGAAYLPLDPEYPAARLDYMISDSQATLLLTAKTIFAVAPQVEHTFFIEDIFAQLETFPATPVAVPFSTDSLAYLLYTSGSTGKPKGVPITHHNLVNLLIGMKEKTGIGSSDKFLSITTISFDIAGVELYLPLISGASLQIANQETARDGRLLLDLMRKEKVTFLQATPISWYMLLDSGWTEKLPLKAICGGEAMPLDLARALTSRCETLWNGYGPTETTIYSIIKEIKFEDEIVTIGSPIANTQVYIIDKKGNLLPQGIVGEIAIAGDGVSKGYWHKPKLTEEKFITNTLSSSEEDLIYRTGDLGKLLATNEIEYLGRLDQQVKIRGHRIEPGEVEQALLLLPGIKQAVVLATANFLIAHIVPTDSISDAKAKIPFWREQMQQHLPPKLVPHDFNVIEVLPTTLNGKIDKKALSNYTINPASDTTTARNENELAIASIWEKQLQIAPIDIFTNFFELGGHSIVAVKVMIEIEKSFGIRFPLSLLFTHPTVEQFAKLLDSSEDNTVSCLVPLKASGTKPPLFLIHGAGLNVLNFASISKHFDPDQPVYGIQGTARPYDDWYHSIEDMAAQYIEAIVALYPSGPYALAGFSFGGVVAFEMTRQLEEQGRKVLLTALLDTTVDHAYYKNTIQEKEISRQISVRKKRINFFKEMIFSWTAMKDRTLAKKDYLFKKYVDENPTKTAKEAEAFAQFIAAVEKVNGIVDLYQLKPQSFSVDLFRSKDDKQYKTDPIYLGWKKAVPNGIIIHEVSGNHLDIVAPPNDMALAGLLQTILNERAVSI</sequence>
<evidence type="ECO:0000256" key="1">
    <source>
        <dbReference type="ARBA" id="ARBA00022450"/>
    </source>
</evidence>
<dbReference type="InterPro" id="IPR020806">
    <property type="entry name" value="PKS_PP-bd"/>
</dbReference>
<keyword evidence="1" id="KW-0596">Phosphopantetheine</keyword>
<dbReference type="Gene3D" id="3.40.50.980">
    <property type="match status" value="2"/>
</dbReference>
<accession>A0A2S1LEK9</accession>
<dbReference type="Proteomes" id="UP000244527">
    <property type="component" value="Chromosome"/>
</dbReference>
<protein>
    <recommendedName>
        <fullName evidence="3">Carrier domain-containing protein</fullName>
    </recommendedName>
</protein>
<dbReference type="Gene3D" id="3.30.300.30">
    <property type="match status" value="1"/>
</dbReference>
<dbReference type="RefSeq" id="WP_108741114.1">
    <property type="nucleotide sequence ID" value="NZ_CP020918.1"/>
</dbReference>
<dbReference type="Gene3D" id="1.10.1200.10">
    <property type="entry name" value="ACP-like"/>
    <property type="match status" value="1"/>
</dbReference>
<dbReference type="InterPro" id="IPR001031">
    <property type="entry name" value="Thioesterase"/>
</dbReference>
<dbReference type="EMBL" id="CP020918">
    <property type="protein sequence ID" value="AWG22185.1"/>
    <property type="molecule type" value="Genomic_DNA"/>
</dbReference>
<dbReference type="InterPro" id="IPR045851">
    <property type="entry name" value="AMP-bd_C_sf"/>
</dbReference>
<proteinExistence type="predicted"/>
<dbReference type="SMART" id="SM00823">
    <property type="entry name" value="PKS_PP"/>
    <property type="match status" value="1"/>
</dbReference>
<dbReference type="SMART" id="SM01294">
    <property type="entry name" value="PKS_PP_betabranch"/>
    <property type="match status" value="1"/>
</dbReference>
<dbReference type="PANTHER" id="PTHR45527">
    <property type="entry name" value="NONRIBOSOMAL PEPTIDE SYNTHETASE"/>
    <property type="match status" value="1"/>
</dbReference>
<dbReference type="Pfam" id="PF00550">
    <property type="entry name" value="PP-binding"/>
    <property type="match status" value="1"/>
</dbReference>
<dbReference type="GO" id="GO:0005737">
    <property type="term" value="C:cytoplasm"/>
    <property type="evidence" value="ECO:0007669"/>
    <property type="project" value="TreeGrafter"/>
</dbReference>
<gene>
    <name evidence="4" type="ORF">FFWV33_12010</name>
</gene>
<dbReference type="InterPro" id="IPR023213">
    <property type="entry name" value="CAT-like_dom_sf"/>
</dbReference>
<feature type="domain" description="Carrier" evidence="3">
    <location>
        <begin position="970"/>
        <end position="1045"/>
    </location>
</feature>
<dbReference type="InterPro" id="IPR036736">
    <property type="entry name" value="ACP-like_sf"/>
</dbReference>
<dbReference type="PROSITE" id="PS00455">
    <property type="entry name" value="AMP_BINDING"/>
    <property type="match status" value="1"/>
</dbReference>
<name>A0A2S1LEK9_9FLAO</name>
<dbReference type="SUPFAM" id="SSF53474">
    <property type="entry name" value="alpha/beta-Hydrolases"/>
    <property type="match status" value="1"/>
</dbReference>
<dbReference type="CDD" id="cd19531">
    <property type="entry name" value="LCL_NRPS-like"/>
    <property type="match status" value="1"/>
</dbReference>
<dbReference type="InterPro" id="IPR000873">
    <property type="entry name" value="AMP-dep_synth/lig_dom"/>
</dbReference>
<organism evidence="4 5">
    <name type="scientific">Flavobacterium faecale</name>
    <dbReference type="NCBI Taxonomy" id="1355330"/>
    <lineage>
        <taxon>Bacteria</taxon>
        <taxon>Pseudomonadati</taxon>
        <taxon>Bacteroidota</taxon>
        <taxon>Flavobacteriia</taxon>
        <taxon>Flavobacteriales</taxon>
        <taxon>Flavobacteriaceae</taxon>
        <taxon>Flavobacterium</taxon>
    </lineage>
</organism>
<reference evidence="4 5" key="1">
    <citation type="submission" date="2017-04" db="EMBL/GenBank/DDBJ databases">
        <title>Compelte genome sequence of WV33.</title>
        <authorList>
            <person name="Lee P.C."/>
        </authorList>
    </citation>
    <scope>NUCLEOTIDE SEQUENCE [LARGE SCALE GENOMIC DNA]</scope>
    <source>
        <strain evidence="4 5">WV33</strain>
    </source>
</reference>
<evidence type="ECO:0000313" key="5">
    <source>
        <dbReference type="Proteomes" id="UP000244527"/>
    </source>
</evidence>
<dbReference type="SUPFAM" id="SSF52777">
    <property type="entry name" value="CoA-dependent acyltransferases"/>
    <property type="match status" value="2"/>
</dbReference>
<dbReference type="SUPFAM" id="SSF56801">
    <property type="entry name" value="Acetyl-CoA synthetase-like"/>
    <property type="match status" value="1"/>
</dbReference>
<dbReference type="Pfam" id="PF00975">
    <property type="entry name" value="Thioesterase"/>
    <property type="match status" value="1"/>
</dbReference>
<dbReference type="NCBIfam" id="TIGR01733">
    <property type="entry name" value="AA-adenyl-dom"/>
    <property type="match status" value="1"/>
</dbReference>
<dbReference type="InterPro" id="IPR009081">
    <property type="entry name" value="PP-bd_ACP"/>
</dbReference>
<dbReference type="Pfam" id="PF00668">
    <property type="entry name" value="Condensation"/>
    <property type="match status" value="1"/>
</dbReference>
<dbReference type="PROSITE" id="PS50075">
    <property type="entry name" value="CARRIER"/>
    <property type="match status" value="1"/>
</dbReference>
<dbReference type="InterPro" id="IPR010071">
    <property type="entry name" value="AA_adenyl_dom"/>
</dbReference>
<evidence type="ECO:0000256" key="2">
    <source>
        <dbReference type="ARBA" id="ARBA00022553"/>
    </source>
</evidence>
<evidence type="ECO:0000259" key="3">
    <source>
        <dbReference type="PROSITE" id="PS50075"/>
    </source>
</evidence>
<dbReference type="KEGG" id="ffa:FFWV33_12010"/>
<dbReference type="Gene3D" id="3.30.559.30">
    <property type="entry name" value="Nonribosomal peptide synthetase, condensation domain"/>
    <property type="match status" value="1"/>
</dbReference>
<dbReference type="PANTHER" id="PTHR45527:SF1">
    <property type="entry name" value="FATTY ACID SYNTHASE"/>
    <property type="match status" value="1"/>
</dbReference>
<keyword evidence="5" id="KW-1185">Reference proteome</keyword>
<dbReference type="InterPro" id="IPR001242">
    <property type="entry name" value="Condensation_dom"/>
</dbReference>
<dbReference type="InterPro" id="IPR020845">
    <property type="entry name" value="AMP-binding_CS"/>
</dbReference>
<evidence type="ECO:0000313" key="4">
    <source>
        <dbReference type="EMBL" id="AWG22185.1"/>
    </source>
</evidence>
<dbReference type="FunFam" id="3.40.50.980:FF:000001">
    <property type="entry name" value="Non-ribosomal peptide synthetase"/>
    <property type="match status" value="1"/>
</dbReference>
<dbReference type="Gene3D" id="2.30.38.10">
    <property type="entry name" value="Luciferase, Domain 3"/>
    <property type="match status" value="1"/>
</dbReference>